<reference evidence="1 2" key="1">
    <citation type="submission" date="2021-03" db="EMBL/GenBank/DDBJ databases">
        <title>Genomic Encyclopedia of Type Strains, Phase IV (KMG-IV): sequencing the most valuable type-strain genomes for metagenomic binning, comparative biology and taxonomic classification.</title>
        <authorList>
            <person name="Goeker M."/>
        </authorList>
    </citation>
    <scope>NUCLEOTIDE SEQUENCE [LARGE SCALE GENOMIC DNA]</scope>
    <source>
        <strain evidence="1 2">DSM 6139</strain>
    </source>
</reference>
<organism evidence="1 2">
    <name type="scientific">Youngiibacter multivorans</name>
    <dbReference type="NCBI Taxonomy" id="937251"/>
    <lineage>
        <taxon>Bacteria</taxon>
        <taxon>Bacillati</taxon>
        <taxon>Bacillota</taxon>
        <taxon>Clostridia</taxon>
        <taxon>Eubacteriales</taxon>
        <taxon>Clostridiaceae</taxon>
        <taxon>Youngiibacter</taxon>
    </lineage>
</organism>
<evidence type="ECO:0000313" key="2">
    <source>
        <dbReference type="Proteomes" id="UP001519271"/>
    </source>
</evidence>
<accession>A0ABS4G261</accession>
<dbReference type="RefSeq" id="WP_280922302.1">
    <property type="nucleotide sequence ID" value="NZ_JAGGKC010000006.1"/>
</dbReference>
<gene>
    <name evidence="1" type="ORF">J2Z34_001082</name>
</gene>
<name>A0ABS4G261_9CLOT</name>
<evidence type="ECO:0000313" key="1">
    <source>
        <dbReference type="EMBL" id="MBP1918606.1"/>
    </source>
</evidence>
<proteinExistence type="predicted"/>
<dbReference type="EMBL" id="JAGGKC010000006">
    <property type="protein sequence ID" value="MBP1918606.1"/>
    <property type="molecule type" value="Genomic_DNA"/>
</dbReference>
<protein>
    <submittedName>
        <fullName evidence="1">Uncharacterized protein</fullName>
    </submittedName>
</protein>
<dbReference type="Proteomes" id="UP001519271">
    <property type="component" value="Unassembled WGS sequence"/>
</dbReference>
<keyword evidence="2" id="KW-1185">Reference proteome</keyword>
<comment type="caution">
    <text evidence="1">The sequence shown here is derived from an EMBL/GenBank/DDBJ whole genome shotgun (WGS) entry which is preliminary data.</text>
</comment>
<sequence>MGTAEAITDDFYRLTGKHPKSFSDFVIENIERFNRDQKKRS</sequence>